<evidence type="ECO:0000256" key="1">
    <source>
        <dbReference type="SAM" id="MobiDB-lite"/>
    </source>
</evidence>
<comment type="caution">
    <text evidence="2">The sequence shown here is derived from an EMBL/GenBank/DDBJ whole genome shotgun (WGS) entry which is preliminary data.</text>
</comment>
<gene>
    <name evidence="2" type="ORF">Tco_0875840</name>
</gene>
<dbReference type="EMBL" id="BQNB010013532">
    <property type="protein sequence ID" value="GJT17134.1"/>
    <property type="molecule type" value="Genomic_DNA"/>
</dbReference>
<reference evidence="2" key="2">
    <citation type="submission" date="2022-01" db="EMBL/GenBank/DDBJ databases">
        <authorList>
            <person name="Yamashiro T."/>
            <person name="Shiraishi A."/>
            <person name="Satake H."/>
            <person name="Nakayama K."/>
        </authorList>
    </citation>
    <scope>NUCLEOTIDE SEQUENCE</scope>
</reference>
<dbReference type="Proteomes" id="UP001151760">
    <property type="component" value="Unassembled WGS sequence"/>
</dbReference>
<proteinExistence type="predicted"/>
<name>A0ABQ5BSA7_9ASTR</name>
<accession>A0ABQ5BSA7</accession>
<sequence>MGSARSLRLRILLNHRTEKSFVSSSKELNIPDGFLDPNFQAQRIQQYLPLDVAKHIIELRYVYSLSKYALRTFNGVDDMLKLRRKGIKIFFQELNFPKQRRKGDFPGWFGKQPDSDDGRPRHPCYCLMVYNVIYSSEEEDGSFVVKLVKVSAVVAGVTAVVTVEVMIVLLLNKVENLSIESNVADPQPSSWTHTVGGRILEPRDKASLCKAPTPPGCLCHTLEDEIMAIVYGGKQRGQIPGVGRVLPRQGTVIPLPSQSTHSADIVDQKKRGIEAAVTKTMNMFMRLFRSDDKFSQMLNQLESQPEYGGGSGSGVCEDDEPGDDEDGDEDEEDEDDS</sequence>
<evidence type="ECO:0000313" key="3">
    <source>
        <dbReference type="Proteomes" id="UP001151760"/>
    </source>
</evidence>
<organism evidence="2 3">
    <name type="scientific">Tanacetum coccineum</name>
    <dbReference type="NCBI Taxonomy" id="301880"/>
    <lineage>
        <taxon>Eukaryota</taxon>
        <taxon>Viridiplantae</taxon>
        <taxon>Streptophyta</taxon>
        <taxon>Embryophyta</taxon>
        <taxon>Tracheophyta</taxon>
        <taxon>Spermatophyta</taxon>
        <taxon>Magnoliopsida</taxon>
        <taxon>eudicotyledons</taxon>
        <taxon>Gunneridae</taxon>
        <taxon>Pentapetalae</taxon>
        <taxon>asterids</taxon>
        <taxon>campanulids</taxon>
        <taxon>Asterales</taxon>
        <taxon>Asteraceae</taxon>
        <taxon>Asteroideae</taxon>
        <taxon>Anthemideae</taxon>
        <taxon>Anthemidinae</taxon>
        <taxon>Tanacetum</taxon>
    </lineage>
</organism>
<reference evidence="2" key="1">
    <citation type="journal article" date="2022" name="Int. J. Mol. Sci.">
        <title>Draft Genome of Tanacetum Coccineum: Genomic Comparison of Closely Related Tanacetum-Family Plants.</title>
        <authorList>
            <person name="Yamashiro T."/>
            <person name="Shiraishi A."/>
            <person name="Nakayama K."/>
            <person name="Satake H."/>
        </authorList>
    </citation>
    <scope>NUCLEOTIDE SEQUENCE</scope>
</reference>
<keyword evidence="3" id="KW-1185">Reference proteome</keyword>
<feature type="compositionally biased region" description="Acidic residues" evidence="1">
    <location>
        <begin position="316"/>
        <end position="337"/>
    </location>
</feature>
<evidence type="ECO:0000313" key="2">
    <source>
        <dbReference type="EMBL" id="GJT17134.1"/>
    </source>
</evidence>
<protein>
    <submittedName>
        <fullName evidence="2">Uncharacterized protein</fullName>
    </submittedName>
</protein>
<feature type="region of interest" description="Disordered" evidence="1">
    <location>
        <begin position="298"/>
        <end position="337"/>
    </location>
</feature>